<evidence type="ECO:0000256" key="2">
    <source>
        <dbReference type="ARBA" id="ARBA00007104"/>
    </source>
</evidence>
<feature type="transmembrane region" description="Helical" evidence="10">
    <location>
        <begin position="193"/>
        <end position="217"/>
    </location>
</feature>
<dbReference type="PROSITE" id="PS50866">
    <property type="entry name" value="GOLD"/>
    <property type="match status" value="1"/>
</dbReference>
<comment type="similarity">
    <text evidence="2 8">Belongs to the EMP24/GP25L family.</text>
</comment>
<evidence type="ECO:0000256" key="10">
    <source>
        <dbReference type="SAM" id="Phobius"/>
    </source>
</evidence>
<dbReference type="SUPFAM" id="SSF101576">
    <property type="entry name" value="Supernatant protein factor (SPF), C-terminal domain"/>
    <property type="match status" value="1"/>
</dbReference>
<keyword evidence="6 10" id="KW-0472">Membrane</keyword>
<dbReference type="Proteomes" id="UP000492821">
    <property type="component" value="Unassembled WGS sequence"/>
</dbReference>
<feature type="signal peptide" evidence="11">
    <location>
        <begin position="1"/>
        <end position="19"/>
    </location>
</feature>
<evidence type="ECO:0000256" key="3">
    <source>
        <dbReference type="ARBA" id="ARBA00022692"/>
    </source>
</evidence>
<protein>
    <submittedName>
        <fullName evidence="14">GOLD domain-containing protein</fullName>
    </submittedName>
</protein>
<dbReference type="PANTHER" id="PTHR22811">
    <property type="entry name" value="TRANSMEMBRANE EMP24 DOMAIN-CONTAINING PROTEIN"/>
    <property type="match status" value="1"/>
</dbReference>
<evidence type="ECO:0000256" key="4">
    <source>
        <dbReference type="ARBA" id="ARBA00022729"/>
    </source>
</evidence>
<keyword evidence="4 11" id="KW-0732">Signal</keyword>
<reference evidence="13" key="1">
    <citation type="journal article" date="2013" name="Genetics">
        <title>The draft genome and transcriptome of Panagrellus redivivus are shaped by the harsh demands of a free-living lifestyle.</title>
        <authorList>
            <person name="Srinivasan J."/>
            <person name="Dillman A.R."/>
            <person name="Macchietto M.G."/>
            <person name="Heikkinen L."/>
            <person name="Lakso M."/>
            <person name="Fracchia K.M."/>
            <person name="Antoshechkin I."/>
            <person name="Mortazavi A."/>
            <person name="Wong G."/>
            <person name="Sternberg P.W."/>
        </authorList>
    </citation>
    <scope>NUCLEOTIDE SEQUENCE [LARGE SCALE GENOMIC DNA]</scope>
    <source>
        <strain evidence="13">MT8872</strain>
    </source>
</reference>
<feature type="chain" id="PRO_5028913264" evidence="11">
    <location>
        <begin position="20"/>
        <end position="233"/>
    </location>
</feature>
<accession>A0A7E4ZYI9</accession>
<reference evidence="14" key="2">
    <citation type="submission" date="2020-10" db="UniProtKB">
        <authorList>
            <consortium name="WormBaseParasite"/>
        </authorList>
    </citation>
    <scope>IDENTIFICATION</scope>
</reference>
<dbReference type="InterPro" id="IPR015720">
    <property type="entry name" value="Emp24-like"/>
</dbReference>
<evidence type="ECO:0000256" key="9">
    <source>
        <dbReference type="SAM" id="Coils"/>
    </source>
</evidence>
<dbReference type="WBParaSite" id="Pan_g3145.t1">
    <property type="protein sequence ID" value="Pan_g3145.t1"/>
    <property type="gene ID" value="Pan_g3145"/>
</dbReference>
<dbReference type="AlphaFoldDB" id="A0A7E4ZYI9"/>
<dbReference type="Gene3D" id="2.60.120.680">
    <property type="entry name" value="GOLD domain"/>
    <property type="match status" value="1"/>
</dbReference>
<keyword evidence="9" id="KW-0175">Coiled coil</keyword>
<keyword evidence="13" id="KW-1185">Reference proteome</keyword>
<feature type="domain" description="GOLD" evidence="12">
    <location>
        <begin position="35"/>
        <end position="121"/>
    </location>
</feature>
<dbReference type="Pfam" id="PF01105">
    <property type="entry name" value="EMP24_GP25L"/>
    <property type="match status" value="1"/>
</dbReference>
<evidence type="ECO:0000256" key="11">
    <source>
        <dbReference type="SAM" id="SignalP"/>
    </source>
</evidence>
<evidence type="ECO:0000256" key="5">
    <source>
        <dbReference type="ARBA" id="ARBA00022989"/>
    </source>
</evidence>
<dbReference type="SMART" id="SM01190">
    <property type="entry name" value="EMP24_GP25L"/>
    <property type="match status" value="1"/>
</dbReference>
<evidence type="ECO:0000256" key="8">
    <source>
        <dbReference type="RuleBase" id="RU003827"/>
    </source>
</evidence>
<keyword evidence="5 10" id="KW-1133">Transmembrane helix</keyword>
<feature type="coiled-coil region" evidence="9">
    <location>
        <begin position="152"/>
        <end position="179"/>
    </location>
</feature>
<keyword evidence="3 8" id="KW-0812">Transmembrane</keyword>
<evidence type="ECO:0000313" key="14">
    <source>
        <dbReference type="WBParaSite" id="Pan_g3145.t1"/>
    </source>
</evidence>
<dbReference type="InterPro" id="IPR009038">
    <property type="entry name" value="GOLD_dom"/>
</dbReference>
<name>A0A7E4ZYI9_PANRE</name>
<sequence>MSRSIAVLAVLLLCAGAFAVQEEYIMAIYVEPGKSECFFQDITDAKYSAFEIDYQVTDGGDHDINFSVKGPQQAQVVADSRKTDANHRIDVNTHGRGVFEFCFDNSFSVQTRKTVFFEMYLLDEKGNYENGYDLFADKNKAQAETSMTLTLFDRITTKVKNSLNRIEQLQAQHRAIEYRDRAVMEHNFERVNFWSLINLVVMVLVGSFQLFVVRSLFEENSKVGRIIRSGKLN</sequence>
<comment type="subcellular location">
    <subcellularLocation>
        <location evidence="7">Endomembrane system</location>
        <topology evidence="7">Single-pass membrane protein</topology>
    </subcellularLocation>
    <subcellularLocation>
        <location evidence="1 8">Membrane</location>
        <topology evidence="1 8">Single-pass type I membrane protein</topology>
    </subcellularLocation>
</comment>
<evidence type="ECO:0000256" key="6">
    <source>
        <dbReference type="ARBA" id="ARBA00023136"/>
    </source>
</evidence>
<dbReference type="GO" id="GO:0012505">
    <property type="term" value="C:endomembrane system"/>
    <property type="evidence" value="ECO:0007669"/>
    <property type="project" value="UniProtKB-SubCell"/>
</dbReference>
<evidence type="ECO:0000256" key="1">
    <source>
        <dbReference type="ARBA" id="ARBA00004479"/>
    </source>
</evidence>
<evidence type="ECO:0000259" key="12">
    <source>
        <dbReference type="PROSITE" id="PS50866"/>
    </source>
</evidence>
<evidence type="ECO:0000313" key="13">
    <source>
        <dbReference type="Proteomes" id="UP000492821"/>
    </source>
</evidence>
<evidence type="ECO:0000256" key="7">
    <source>
        <dbReference type="ARBA" id="ARBA00037847"/>
    </source>
</evidence>
<proteinExistence type="inferred from homology"/>
<dbReference type="GO" id="GO:0016020">
    <property type="term" value="C:membrane"/>
    <property type="evidence" value="ECO:0007669"/>
    <property type="project" value="UniProtKB-SubCell"/>
</dbReference>
<organism evidence="13 14">
    <name type="scientific">Panagrellus redivivus</name>
    <name type="common">Microworm</name>
    <dbReference type="NCBI Taxonomy" id="6233"/>
    <lineage>
        <taxon>Eukaryota</taxon>
        <taxon>Metazoa</taxon>
        <taxon>Ecdysozoa</taxon>
        <taxon>Nematoda</taxon>
        <taxon>Chromadorea</taxon>
        <taxon>Rhabditida</taxon>
        <taxon>Tylenchina</taxon>
        <taxon>Panagrolaimomorpha</taxon>
        <taxon>Panagrolaimoidea</taxon>
        <taxon>Panagrolaimidae</taxon>
        <taxon>Panagrellus</taxon>
    </lineage>
</organism>
<dbReference type="InterPro" id="IPR036598">
    <property type="entry name" value="GOLD_dom_sf"/>
</dbReference>